<dbReference type="EMBL" id="AK044415">
    <property type="protein sequence ID" value="BAC31911.1"/>
    <property type="molecule type" value="mRNA"/>
</dbReference>
<dbReference type="MGI" id="MGI:3649376">
    <property type="gene designation" value="Fgf2os"/>
</dbReference>
<name>Q8C8V2_MOUSE</name>
<reference evidence="2" key="4">
    <citation type="journal article" date="2001" name="Nature">
        <title>Functional annotation of a full-length mouse cDNA collection.</title>
        <authorList>
            <consortium name="The RIKEN Genome Exploration Research Group Phase II Team and the FANTOM Consortium"/>
        </authorList>
    </citation>
    <scope>NUCLEOTIDE SEQUENCE</scope>
    <source>
        <strain evidence="2">C57BL/6J</strain>
        <tissue evidence="2">Retina</tissue>
    </source>
</reference>
<accession>Q8C8V2</accession>
<organism evidence="2">
    <name type="scientific">Mus musculus</name>
    <name type="common">Mouse</name>
    <dbReference type="NCBI Taxonomy" id="10090"/>
    <lineage>
        <taxon>Eukaryota</taxon>
        <taxon>Metazoa</taxon>
        <taxon>Chordata</taxon>
        <taxon>Craniata</taxon>
        <taxon>Vertebrata</taxon>
        <taxon>Euteleostomi</taxon>
        <taxon>Mammalia</taxon>
        <taxon>Eutheria</taxon>
        <taxon>Euarchontoglires</taxon>
        <taxon>Glires</taxon>
        <taxon>Rodentia</taxon>
        <taxon>Myomorpha</taxon>
        <taxon>Muroidea</taxon>
        <taxon>Muridae</taxon>
        <taxon>Murinae</taxon>
        <taxon>Mus</taxon>
        <taxon>Mus</taxon>
    </lineage>
</organism>
<dbReference type="AlphaFoldDB" id="Q8C8V2"/>
<reference evidence="2" key="3">
    <citation type="journal article" date="2000" name="Genome Res.">
        <title>RIKEN integrated sequence analysis (RISA) system--384-format sequencing pipeline with 384 multicapillary sequencer.</title>
        <authorList>
            <person name="Shibata K."/>
            <person name="Itoh M."/>
            <person name="Aizawa K."/>
            <person name="Nagaoka S."/>
            <person name="Sasaki N."/>
            <person name="Carninci P."/>
            <person name="Konno H."/>
            <person name="Akiyama J."/>
            <person name="Nishi K."/>
            <person name="Kitsunai T."/>
            <person name="Tashiro H."/>
            <person name="Itoh M."/>
            <person name="Sumi N."/>
            <person name="Ishii Y."/>
            <person name="Nakamura S."/>
            <person name="Hazama M."/>
            <person name="Nishine T."/>
            <person name="Harada A."/>
            <person name="Yamamoto R."/>
            <person name="Matsumoto H."/>
            <person name="Sakaguchi S."/>
            <person name="Ikegami T."/>
            <person name="Kashiwagi K."/>
            <person name="Fujiwake S."/>
            <person name="Inoue K."/>
            <person name="Togawa Y."/>
            <person name="Izawa M."/>
            <person name="Ohara E."/>
            <person name="Watahiki M."/>
            <person name="Yoneda Y."/>
            <person name="Ishikawa T."/>
            <person name="Ozawa K."/>
            <person name="Tanaka T."/>
            <person name="Matsuura S."/>
            <person name="Kawai J."/>
            <person name="Okazaki Y."/>
            <person name="Muramatsu M."/>
            <person name="Inoue Y."/>
            <person name="Kira A."/>
            <person name="Hayashizaki Y."/>
        </authorList>
    </citation>
    <scope>NUCLEOTIDE SEQUENCE</scope>
    <source>
        <strain evidence="2">C57BL/6J</strain>
        <tissue evidence="2">Retina</tissue>
    </source>
</reference>
<feature type="region of interest" description="Disordered" evidence="1">
    <location>
        <begin position="75"/>
        <end position="110"/>
    </location>
</feature>
<evidence type="ECO:0000313" key="3">
    <source>
        <dbReference type="MGI" id="MGI:3649376"/>
    </source>
</evidence>
<dbReference type="AGR" id="MGI:3649376"/>
<reference evidence="2" key="7">
    <citation type="journal article" date="2005" name="Science">
        <title>The Transcriptional Landscape of the Mammalian Genome.</title>
        <authorList>
            <consortium name="The FANTOM Consortium"/>
            <consortium name="Riken Genome Exploration Research Group and Genome Science Group (Genome Network Project Core Group)"/>
        </authorList>
    </citation>
    <scope>NUCLEOTIDE SEQUENCE</scope>
    <source>
        <strain evidence="2">C57BL/6J</strain>
        <tissue evidence="2">Retina</tissue>
    </source>
</reference>
<evidence type="ECO:0000313" key="2">
    <source>
        <dbReference type="EMBL" id="BAC31911.1"/>
    </source>
</evidence>
<reference evidence="2" key="8">
    <citation type="journal article" date="2005" name="Science">
        <title>Antisense Transcription in the Mammalian Transcriptome.</title>
        <authorList>
            <consortium name="RIKEN Genome Exploration Research Group and Genome Science Group (Genome Network Project Core Group) and the FANTOM Consortium"/>
        </authorList>
    </citation>
    <scope>NUCLEOTIDE SEQUENCE</scope>
    <source>
        <strain evidence="2">C57BL/6J</strain>
        <tissue evidence="2">Retina</tissue>
    </source>
</reference>
<protein>
    <submittedName>
        <fullName evidence="2">Uncharacterized protein</fullName>
    </submittedName>
</protein>
<reference evidence="2" key="2">
    <citation type="journal article" date="2000" name="Genome Res.">
        <title>Normalization and subtraction of cap-trapper-selected cDNAs to prepare full-length cDNA libraries for rapid discovery of new genes.</title>
        <authorList>
            <person name="Carninci P."/>
            <person name="Shibata Y."/>
            <person name="Hayatsu N."/>
            <person name="Sugahara Y."/>
            <person name="Shibata K."/>
            <person name="Itoh M."/>
            <person name="Konno H."/>
            <person name="Okazaki Y."/>
            <person name="Muramatsu M."/>
            <person name="Hayashizaki Y."/>
        </authorList>
    </citation>
    <scope>NUCLEOTIDE SEQUENCE</scope>
    <source>
        <strain evidence="2">C57BL/6J</strain>
        <tissue evidence="2">Retina</tissue>
    </source>
</reference>
<reference evidence="2" key="1">
    <citation type="journal article" date="1999" name="Methods Enzymol.">
        <title>High-efficiency full-length cDNA cloning.</title>
        <authorList>
            <person name="Carninci P."/>
            <person name="Hayashizaki Y."/>
        </authorList>
    </citation>
    <scope>NUCLEOTIDE SEQUENCE</scope>
    <source>
        <strain evidence="2">C57BL/6J</strain>
        <tissue evidence="2">Retina</tissue>
    </source>
</reference>
<gene>
    <name evidence="3" type="primary">Fgf2os</name>
    <name evidence="3" type="synonym">Gm12541</name>
    <name evidence="3" type="synonym">OTTMUSG00000007392</name>
</gene>
<reference evidence="2" key="5">
    <citation type="submission" date="2001-07" db="EMBL/GenBank/DDBJ databases">
        <authorList>
            <person name="Adachi J."/>
            <person name="Aizawa K."/>
            <person name="Akimura T."/>
            <person name="Arakawa T."/>
            <person name="Bono H."/>
            <person name="Carninci P."/>
            <person name="Fukuda S."/>
            <person name="Furuno M."/>
            <person name="Hanagaki T."/>
            <person name="Hara A."/>
            <person name="Hashizume W."/>
            <person name="Hayashida K."/>
            <person name="Hayatsu N."/>
            <person name="Hiramoto K."/>
            <person name="Hiraoka T."/>
            <person name="Hirozane T."/>
            <person name="Hori F."/>
            <person name="Imotani K."/>
            <person name="Ishii Y."/>
            <person name="Itoh M."/>
            <person name="Kagawa I."/>
            <person name="Kasukawa T."/>
            <person name="Katoh H."/>
            <person name="Kawai J."/>
            <person name="Kojima Y."/>
            <person name="Kondo S."/>
            <person name="Konno H."/>
            <person name="Kouda M."/>
            <person name="Koya S."/>
            <person name="Kurihara C."/>
            <person name="Matsuyama T."/>
            <person name="Miyazaki A."/>
            <person name="Murata M."/>
            <person name="Nakamura M."/>
            <person name="Nishi K."/>
            <person name="Nomura K."/>
            <person name="Numazaki R."/>
            <person name="Ohno M."/>
            <person name="Ohsato N."/>
            <person name="Okazaki Y."/>
            <person name="Saito R."/>
            <person name="Saitoh H."/>
            <person name="Sakai C."/>
            <person name="Sakai K."/>
            <person name="Sakazume N."/>
            <person name="Sano H."/>
            <person name="Sasaki D."/>
            <person name="Shibata K."/>
            <person name="Shinagawa A."/>
            <person name="Shiraki T."/>
            <person name="Sogabe Y."/>
            <person name="Tagami M."/>
            <person name="Tagawa A."/>
            <person name="Takahashi F."/>
            <person name="Takaku-Akahira S."/>
            <person name="Takeda Y."/>
            <person name="Tanaka T."/>
            <person name="Tomaru A."/>
            <person name="Toya T."/>
            <person name="Yasunishi A."/>
            <person name="Muramatsu M."/>
            <person name="Hayashizaki Y."/>
        </authorList>
    </citation>
    <scope>NUCLEOTIDE SEQUENCE</scope>
    <source>
        <strain evidence="2">C57BL/6J</strain>
        <tissue evidence="2">Retina</tissue>
    </source>
</reference>
<reference evidence="2" key="6">
    <citation type="journal article" date="2002" name="Nature">
        <title>Analysis of the mouse transcriptome based on functional annotation of 60,770 full-length cDNAs.</title>
        <authorList>
            <consortium name="The FANTOM Consortium and the RIKEN Genome Exploration Research Group Phase I and II Team"/>
        </authorList>
    </citation>
    <scope>NUCLEOTIDE SEQUENCE</scope>
    <source>
        <strain evidence="2">C57BL/6J</strain>
        <tissue evidence="2">Retina</tissue>
    </source>
</reference>
<evidence type="ECO:0000256" key="1">
    <source>
        <dbReference type="SAM" id="MobiDB-lite"/>
    </source>
</evidence>
<sequence length="110" mass="12296">MLKITFADVGACNDLSHRGHIEKSVTSSIAFPGNFLLKVVSVWKSMISAVTVKSQEASFAVVWMTADSQLRMRHRRSWRHPSSAFPPKRNSLDRKPLKGTLKNCDGDPEV</sequence>
<proteinExistence type="evidence at transcript level"/>